<keyword evidence="4" id="KW-1185">Reference proteome</keyword>
<dbReference type="InterPro" id="IPR029063">
    <property type="entry name" value="SAM-dependent_MTases_sf"/>
</dbReference>
<dbReference type="RefSeq" id="WP_160906845.1">
    <property type="nucleotide sequence ID" value="NZ_WVHS01000002.1"/>
</dbReference>
<dbReference type="InterPro" id="IPR054168">
    <property type="entry name" value="PG_1098_Fer"/>
</dbReference>
<comment type="caution">
    <text evidence="3">The sequence shown here is derived from an EMBL/GenBank/DDBJ whole genome shotgun (WGS) entry which is preliminary data.</text>
</comment>
<feature type="domain" description="PG-1098 ferredoxin-like" evidence="2">
    <location>
        <begin position="279"/>
        <end position="321"/>
    </location>
</feature>
<dbReference type="InterPro" id="IPR041497">
    <property type="entry name" value="Thump-like"/>
</dbReference>
<dbReference type="SUPFAM" id="SSF53335">
    <property type="entry name" value="S-adenosyl-L-methionine-dependent methyltransferases"/>
    <property type="match status" value="1"/>
</dbReference>
<name>A0A7K1XZ99_9SPHI</name>
<feature type="domain" description="THUMP-like" evidence="1">
    <location>
        <begin position="323"/>
        <end position="383"/>
    </location>
</feature>
<dbReference type="Proteomes" id="UP000451233">
    <property type="component" value="Unassembled WGS sequence"/>
</dbReference>
<evidence type="ECO:0000259" key="2">
    <source>
        <dbReference type="Pfam" id="PF22013"/>
    </source>
</evidence>
<dbReference type="Pfam" id="PF18096">
    <property type="entry name" value="Thump_like"/>
    <property type="match status" value="1"/>
</dbReference>
<sequence length="398" mass="44113">MNPAITDTAVQQFIRSHTDKDVTRILLSKSPFPAVSSRELAGQVESRRRCEKKLPLWFSTEGVYYPPKISIEQASSALTAKYKSSLLTGGSVIDLTGGFGVDSYYFSLTAEQVIHCELNPELSAISAHNAALLGAGNIRYKAENGISRIASAEAEFDTIYADPSRRTSAGKVFFLKDCEPDIVSTLPLLLRRAPRILVKTAPLLDIQSGLRELSHVSQIHVLSVKNECKEVLWLIERDFEGEPLITCSALADTETRSFSFKASVEREHTTGEWFPPGKYLYEPDAALMKGGAFKLIGERFGIQKLHQHSHLYTAGSAREDFIGRTFTINEVSSYKDFSKGSQLKKANIISRNFPLTVGQIRTKHKIAEGGEQYLFFTTVHPDKLVVIDAAPVRGGNRK</sequence>
<accession>A0A7K1XZ99</accession>
<evidence type="ECO:0008006" key="5">
    <source>
        <dbReference type="Google" id="ProtNLM"/>
    </source>
</evidence>
<evidence type="ECO:0000259" key="1">
    <source>
        <dbReference type="Pfam" id="PF18096"/>
    </source>
</evidence>
<reference evidence="3 4" key="1">
    <citation type="submission" date="2019-11" db="EMBL/GenBank/DDBJ databases">
        <title>Pedobacter sp. HMF7056 Genome sequencing and assembly.</title>
        <authorList>
            <person name="Kang H."/>
            <person name="Kim H."/>
            <person name="Joh K."/>
        </authorList>
    </citation>
    <scope>NUCLEOTIDE SEQUENCE [LARGE SCALE GENOMIC DNA]</scope>
    <source>
        <strain evidence="3 4">HMF7056</strain>
    </source>
</reference>
<dbReference type="CDD" id="cd02440">
    <property type="entry name" value="AdoMet_MTases"/>
    <property type="match status" value="1"/>
</dbReference>
<dbReference type="Gene3D" id="1.10.10.1110">
    <property type="entry name" value="Methyltransferase PG1098, N-terminal domain"/>
    <property type="match status" value="1"/>
</dbReference>
<dbReference type="Pfam" id="PF22013">
    <property type="entry name" value="PG_1098_Fer"/>
    <property type="match status" value="1"/>
</dbReference>
<dbReference type="EMBL" id="WVHS01000002">
    <property type="protein sequence ID" value="MXV15876.1"/>
    <property type="molecule type" value="Genomic_DNA"/>
</dbReference>
<evidence type="ECO:0000313" key="4">
    <source>
        <dbReference type="Proteomes" id="UP000451233"/>
    </source>
</evidence>
<evidence type="ECO:0000313" key="3">
    <source>
        <dbReference type="EMBL" id="MXV15876.1"/>
    </source>
</evidence>
<gene>
    <name evidence="3" type="ORF">GS398_11215</name>
</gene>
<protein>
    <recommendedName>
        <fullName evidence="5">THUMP-like domain-containing protein</fullName>
    </recommendedName>
</protein>
<dbReference type="AlphaFoldDB" id="A0A7K1XZ99"/>
<dbReference type="Gene3D" id="3.40.50.150">
    <property type="entry name" value="Vaccinia Virus protein VP39"/>
    <property type="match status" value="1"/>
</dbReference>
<proteinExistence type="predicted"/>
<organism evidence="3 4">
    <name type="scientific">Hufsiella ginkgonis</name>
    <dbReference type="NCBI Taxonomy" id="2695274"/>
    <lineage>
        <taxon>Bacteria</taxon>
        <taxon>Pseudomonadati</taxon>
        <taxon>Bacteroidota</taxon>
        <taxon>Sphingobacteriia</taxon>
        <taxon>Sphingobacteriales</taxon>
        <taxon>Sphingobacteriaceae</taxon>
        <taxon>Hufsiella</taxon>
    </lineage>
</organism>